<comment type="similarity">
    <text evidence="1">Belongs to the UPF0312 family.</text>
</comment>
<dbReference type="Gene3D" id="2.40.128.110">
    <property type="entry name" value="Lipid/polyisoprenoid-binding, YceI-like"/>
    <property type="match status" value="1"/>
</dbReference>
<dbReference type="PANTHER" id="PTHR34406">
    <property type="entry name" value="PROTEIN YCEI"/>
    <property type="match status" value="1"/>
</dbReference>
<comment type="caution">
    <text evidence="4">The sequence shown here is derived from an EMBL/GenBank/DDBJ whole genome shotgun (WGS) entry which is preliminary data.</text>
</comment>
<dbReference type="Pfam" id="PF04264">
    <property type="entry name" value="YceI"/>
    <property type="match status" value="1"/>
</dbReference>
<evidence type="ECO:0000256" key="2">
    <source>
        <dbReference type="SAM" id="MobiDB-lite"/>
    </source>
</evidence>
<feature type="domain" description="Lipid/polyisoprenoid-binding YceI-like" evidence="3">
    <location>
        <begin position="23"/>
        <end position="186"/>
    </location>
</feature>
<dbReference type="InterPro" id="IPR007372">
    <property type="entry name" value="Lipid/polyisoprenoid-bd_YceI"/>
</dbReference>
<dbReference type="OrthoDB" id="9811006at2"/>
<dbReference type="PANTHER" id="PTHR34406:SF1">
    <property type="entry name" value="PROTEIN YCEI"/>
    <property type="match status" value="1"/>
</dbReference>
<evidence type="ECO:0000313" key="5">
    <source>
        <dbReference type="Proteomes" id="UP000294558"/>
    </source>
</evidence>
<feature type="compositionally biased region" description="Low complexity" evidence="2">
    <location>
        <begin position="1"/>
        <end position="13"/>
    </location>
</feature>
<evidence type="ECO:0000313" key="4">
    <source>
        <dbReference type="EMBL" id="TDT15021.1"/>
    </source>
</evidence>
<keyword evidence="5" id="KW-1185">Reference proteome</keyword>
<name>A0A4R7HVL7_9ACTN</name>
<dbReference type="SMART" id="SM00867">
    <property type="entry name" value="YceI"/>
    <property type="match status" value="1"/>
</dbReference>
<dbReference type="EMBL" id="SOAU01000001">
    <property type="protein sequence ID" value="TDT15021.1"/>
    <property type="molecule type" value="Genomic_DNA"/>
</dbReference>
<proteinExistence type="inferred from homology"/>
<dbReference type="RefSeq" id="WP_133867515.1">
    <property type="nucleotide sequence ID" value="NZ_JAVJPS010000037.1"/>
</dbReference>
<evidence type="ECO:0000256" key="1">
    <source>
        <dbReference type="ARBA" id="ARBA00008812"/>
    </source>
</evidence>
<evidence type="ECO:0000259" key="3">
    <source>
        <dbReference type="SMART" id="SM00867"/>
    </source>
</evidence>
<gene>
    <name evidence="4" type="ORF">BDK89_0581</name>
</gene>
<protein>
    <submittedName>
        <fullName evidence="4">Polyisoprenoid-binding protein YceI</fullName>
    </submittedName>
</protein>
<dbReference type="AlphaFoldDB" id="A0A4R7HVL7"/>
<dbReference type="Proteomes" id="UP000294558">
    <property type="component" value="Unassembled WGS sequence"/>
</dbReference>
<reference evidence="4 5" key="1">
    <citation type="submission" date="2019-03" db="EMBL/GenBank/DDBJ databases">
        <title>Sequencing the genomes of 1000 actinobacteria strains.</title>
        <authorList>
            <person name="Klenk H.-P."/>
        </authorList>
    </citation>
    <scope>NUCLEOTIDE SEQUENCE [LARGE SCALE GENOMIC DNA]</scope>
    <source>
        <strain evidence="4 5">DSM 18936</strain>
    </source>
</reference>
<dbReference type="SUPFAM" id="SSF101874">
    <property type="entry name" value="YceI-like"/>
    <property type="match status" value="1"/>
</dbReference>
<organism evidence="4 5">
    <name type="scientific">Ilumatobacter fluminis</name>
    <dbReference type="NCBI Taxonomy" id="467091"/>
    <lineage>
        <taxon>Bacteria</taxon>
        <taxon>Bacillati</taxon>
        <taxon>Actinomycetota</taxon>
        <taxon>Acidimicrobiia</taxon>
        <taxon>Acidimicrobiales</taxon>
        <taxon>Ilumatobacteraceae</taxon>
        <taxon>Ilumatobacter</taxon>
    </lineage>
</organism>
<dbReference type="InterPro" id="IPR036761">
    <property type="entry name" value="TTHA0802/YceI-like_sf"/>
</dbReference>
<accession>A0A4R7HVL7</accession>
<sequence length="191" mass="20339">MSTTETNSNTPTTGDQPTLHSGTWVVEPAHSEVGFTVRHLGLSKVRGRFNSFTATAEISDPTTASSVQASIDMSSVDTNNPDRDGHLQSGDFFNAETSPQMTFVSTSVTDDTLAGDLTINGVTKPVELDLEFHGVTVDGYGMTRAGFSAEGQIKRSDFGIDFNMPVGMDGMLISDKVNISLEIQLVPSDAS</sequence>
<feature type="region of interest" description="Disordered" evidence="2">
    <location>
        <begin position="1"/>
        <end position="21"/>
    </location>
</feature>